<evidence type="ECO:0000313" key="2">
    <source>
        <dbReference type="EMBL" id="MBH8575037.1"/>
    </source>
</evidence>
<accession>A0A8J7I9R3</accession>
<dbReference type="SUPFAM" id="SSF52980">
    <property type="entry name" value="Restriction endonuclease-like"/>
    <property type="match status" value="1"/>
</dbReference>
<reference evidence="2 3" key="1">
    <citation type="journal article" date="2021" name="Int. J. Syst. Evol. Microbiol.">
        <title>Amazonocrinis nigriterrae gen. nov., sp. nov., Atlanticothrix silvestris gen. nov., sp. nov. and Dendronalium phyllosphericum gen. nov., sp. nov., nostocacean cyanobacteria from Brazilian environments.</title>
        <authorList>
            <person name="Alvarenga D.O."/>
            <person name="Andreote A.P.D."/>
            <person name="Branco L.H.Z."/>
            <person name="Delbaje E."/>
            <person name="Cruz R.B."/>
            <person name="Varani A.M."/>
            <person name="Fiore M.F."/>
        </authorList>
    </citation>
    <scope>NUCLEOTIDE SEQUENCE [LARGE SCALE GENOMIC DNA]</scope>
    <source>
        <strain evidence="2 3">CENA369</strain>
    </source>
</reference>
<dbReference type="InterPro" id="IPR008538">
    <property type="entry name" value="Uma2"/>
</dbReference>
<evidence type="ECO:0000313" key="3">
    <source>
        <dbReference type="Proteomes" id="UP000662314"/>
    </source>
</evidence>
<keyword evidence="3" id="KW-1185">Reference proteome</keyword>
<protein>
    <submittedName>
        <fullName evidence="2">Uma2 family endonuclease</fullName>
    </submittedName>
</protein>
<dbReference type="Gene3D" id="3.90.1570.10">
    <property type="entry name" value="tt1808, chain A"/>
    <property type="match status" value="1"/>
</dbReference>
<keyword evidence="2" id="KW-0540">Nuclease</keyword>
<dbReference type="Proteomes" id="UP000662314">
    <property type="component" value="Unassembled WGS sequence"/>
</dbReference>
<proteinExistence type="predicted"/>
<keyword evidence="2" id="KW-0255">Endonuclease</keyword>
<dbReference type="InterPro" id="IPR011335">
    <property type="entry name" value="Restrct_endonuc-II-like"/>
</dbReference>
<name>A0A8J7I9R3_9NOST</name>
<dbReference type="InterPro" id="IPR012296">
    <property type="entry name" value="Nuclease_put_TT1808"/>
</dbReference>
<dbReference type="Pfam" id="PF05685">
    <property type="entry name" value="Uma2"/>
    <property type="match status" value="1"/>
</dbReference>
<gene>
    <name evidence="2" type="ORF">I8752_18850</name>
</gene>
<dbReference type="CDD" id="cd06260">
    <property type="entry name" value="DUF820-like"/>
    <property type="match status" value="1"/>
</dbReference>
<dbReference type="AlphaFoldDB" id="A0A8J7I9R3"/>
<dbReference type="EMBL" id="JAECZA010000098">
    <property type="protein sequence ID" value="MBH8575037.1"/>
    <property type="molecule type" value="Genomic_DNA"/>
</dbReference>
<dbReference type="PANTHER" id="PTHR34107:SF1">
    <property type="entry name" value="SLL0198 PROTEIN"/>
    <property type="match status" value="1"/>
</dbReference>
<evidence type="ECO:0000259" key="1">
    <source>
        <dbReference type="Pfam" id="PF05685"/>
    </source>
</evidence>
<dbReference type="RefSeq" id="WP_214433835.1">
    <property type="nucleotide sequence ID" value="NZ_CAWPUQ010000337.1"/>
</dbReference>
<comment type="caution">
    <text evidence="2">The sequence shown here is derived from an EMBL/GenBank/DDBJ whole genome shotgun (WGS) entry which is preliminary data.</text>
</comment>
<sequence>MSSEKLTVQSFDTVTDEELMLMSSQNPELRFERNANGILETMPPTGGISGNREAKAGAYLFNWVESQDLGEVFSASTGFRLANTAVRSPDAAFVAKGRLPADWDKQEDKFINSAPDFVIEIRSKNDSLEKLKAKMAEYIANSVRLGWLIDGKNQQAFVYRQDGSITQYPATAILSGEDIVPGFTLPLAKLL</sequence>
<organism evidence="2 3">
    <name type="scientific">Dendronalium phyllosphericum CENA369</name>
    <dbReference type="NCBI Taxonomy" id="1725256"/>
    <lineage>
        <taxon>Bacteria</taxon>
        <taxon>Bacillati</taxon>
        <taxon>Cyanobacteriota</taxon>
        <taxon>Cyanophyceae</taxon>
        <taxon>Nostocales</taxon>
        <taxon>Nostocaceae</taxon>
        <taxon>Dendronalium</taxon>
        <taxon>Dendronalium phyllosphericum</taxon>
    </lineage>
</organism>
<keyword evidence="2" id="KW-0378">Hydrolase</keyword>
<dbReference type="GO" id="GO:0004519">
    <property type="term" value="F:endonuclease activity"/>
    <property type="evidence" value="ECO:0007669"/>
    <property type="project" value="UniProtKB-KW"/>
</dbReference>
<feature type="domain" description="Putative restriction endonuclease" evidence="1">
    <location>
        <begin position="17"/>
        <end position="187"/>
    </location>
</feature>
<dbReference type="PANTHER" id="PTHR34107">
    <property type="entry name" value="SLL0198 PROTEIN-RELATED"/>
    <property type="match status" value="1"/>
</dbReference>